<dbReference type="PANTHER" id="PTHR45856">
    <property type="entry name" value="ALPHA/BETA-HYDROLASES SUPERFAMILY PROTEIN"/>
    <property type="match status" value="1"/>
</dbReference>
<dbReference type="InterPro" id="IPR051218">
    <property type="entry name" value="Sec_MonoDiacylglyc_Lipase"/>
</dbReference>
<dbReference type="Proteomes" id="UP000265703">
    <property type="component" value="Unassembled WGS sequence"/>
</dbReference>
<evidence type="ECO:0000313" key="2">
    <source>
        <dbReference type="EMBL" id="RIA88220.1"/>
    </source>
</evidence>
<dbReference type="InterPro" id="IPR029058">
    <property type="entry name" value="AB_hydrolase_fold"/>
</dbReference>
<dbReference type="CDD" id="cd00519">
    <property type="entry name" value="Lipase_3"/>
    <property type="match status" value="1"/>
</dbReference>
<dbReference type="EMBL" id="QKYT01000274">
    <property type="protein sequence ID" value="RIA88220.1"/>
    <property type="molecule type" value="Genomic_DNA"/>
</dbReference>
<proteinExistence type="predicted"/>
<protein>
    <submittedName>
        <fullName evidence="2">Alpha/Beta hydrolase protein</fullName>
    </submittedName>
</protein>
<dbReference type="GO" id="GO:0006629">
    <property type="term" value="P:lipid metabolic process"/>
    <property type="evidence" value="ECO:0007669"/>
    <property type="project" value="InterPro"/>
</dbReference>
<dbReference type="Pfam" id="PF01764">
    <property type="entry name" value="Lipase_3"/>
    <property type="match status" value="1"/>
</dbReference>
<feature type="domain" description="Fungal lipase-type" evidence="1">
    <location>
        <begin position="108"/>
        <end position="242"/>
    </location>
</feature>
<accession>A0A397SPV2</accession>
<dbReference type="SUPFAM" id="SSF53474">
    <property type="entry name" value="alpha/beta-Hydrolases"/>
    <property type="match status" value="1"/>
</dbReference>
<dbReference type="Gene3D" id="3.40.50.1820">
    <property type="entry name" value="alpha/beta hydrolase"/>
    <property type="match status" value="1"/>
</dbReference>
<organism evidence="2 3">
    <name type="scientific">Glomus cerebriforme</name>
    <dbReference type="NCBI Taxonomy" id="658196"/>
    <lineage>
        <taxon>Eukaryota</taxon>
        <taxon>Fungi</taxon>
        <taxon>Fungi incertae sedis</taxon>
        <taxon>Mucoromycota</taxon>
        <taxon>Glomeromycotina</taxon>
        <taxon>Glomeromycetes</taxon>
        <taxon>Glomerales</taxon>
        <taxon>Glomeraceae</taxon>
        <taxon>Glomus</taxon>
    </lineage>
</organism>
<dbReference type="OrthoDB" id="438440at2759"/>
<keyword evidence="3" id="KW-1185">Reference proteome</keyword>
<keyword evidence="2" id="KW-0378">Hydrolase</keyword>
<gene>
    <name evidence="2" type="ORF">C1645_877545</name>
</gene>
<evidence type="ECO:0000313" key="3">
    <source>
        <dbReference type="Proteomes" id="UP000265703"/>
    </source>
</evidence>
<dbReference type="InterPro" id="IPR002921">
    <property type="entry name" value="Fungal_lipase-type"/>
</dbReference>
<reference evidence="2 3" key="1">
    <citation type="submission" date="2018-06" db="EMBL/GenBank/DDBJ databases">
        <title>Comparative genomics reveals the genomic features of Rhizophagus irregularis, R. cerebriforme, R. diaphanum and Gigaspora rosea, and their symbiotic lifestyle signature.</title>
        <authorList>
            <person name="Morin E."/>
            <person name="San Clemente H."/>
            <person name="Chen E.C.H."/>
            <person name="De La Providencia I."/>
            <person name="Hainaut M."/>
            <person name="Kuo A."/>
            <person name="Kohler A."/>
            <person name="Murat C."/>
            <person name="Tang N."/>
            <person name="Roy S."/>
            <person name="Loubradou J."/>
            <person name="Henrissat B."/>
            <person name="Grigoriev I.V."/>
            <person name="Corradi N."/>
            <person name="Roux C."/>
            <person name="Martin F.M."/>
        </authorList>
    </citation>
    <scope>NUCLEOTIDE SEQUENCE [LARGE SCALE GENOMIC DNA]</scope>
    <source>
        <strain evidence="2 3">DAOM 227022</strain>
    </source>
</reference>
<evidence type="ECO:0000259" key="1">
    <source>
        <dbReference type="Pfam" id="PF01764"/>
    </source>
</evidence>
<comment type="caution">
    <text evidence="2">The sequence shown here is derived from an EMBL/GenBank/DDBJ whole genome shotgun (WGS) entry which is preliminary data.</text>
</comment>
<dbReference type="GO" id="GO:0016787">
    <property type="term" value="F:hydrolase activity"/>
    <property type="evidence" value="ECO:0007669"/>
    <property type="project" value="UniProtKB-KW"/>
</dbReference>
<dbReference type="PANTHER" id="PTHR45856:SF25">
    <property type="entry name" value="FUNGAL LIPASE-LIKE DOMAIN-CONTAINING PROTEIN"/>
    <property type="match status" value="1"/>
</dbReference>
<dbReference type="STRING" id="658196.A0A397SPV2"/>
<sequence>MMTLYTLFSSIVKSFALVLLVFAITTIYTTDASPINRRQNPAPEADIREFKLWAQFASAAYCDVTDWKCGDACEGDTDGTRLIKFFQHSSPRDNNGYVAINDKEKAIIVAYRGTADIQSFIQDFQFIQSPFPPALNAKVHSGFFATYNDTKKEITSLVEKLVKENPTYKVISTGHSLGGSLAVFQTLDLIGTPGLNPSNLFTYTYGEPRIGNKDFAQFVMNSGHKFFRVVNKDDLVPHLPPRELDYIHYGPEFWINPNNDVVVCQNAEDNRCSNSLHSKSLLRHAKYFDTVFLLTCLLKK</sequence>
<dbReference type="AlphaFoldDB" id="A0A397SPV2"/>
<name>A0A397SPV2_9GLOM</name>